<proteinExistence type="predicted"/>
<dbReference type="EMBL" id="CP090031">
    <property type="protein sequence ID" value="UPK91242.1"/>
    <property type="molecule type" value="Genomic_DNA"/>
</dbReference>
<accession>A0ACD3YQJ6</accession>
<gene>
    <name evidence="1" type="ORF">LCI18_002177</name>
</gene>
<organism evidence="1 2">
    <name type="scientific">Fusarium solani subsp. cucurbitae</name>
    <name type="common">Neocosmosporum cucurbitae</name>
    <dbReference type="NCBI Taxonomy" id="2747967"/>
    <lineage>
        <taxon>Eukaryota</taxon>
        <taxon>Fungi</taxon>
        <taxon>Dikarya</taxon>
        <taxon>Ascomycota</taxon>
        <taxon>Pezizomycotina</taxon>
        <taxon>Sordariomycetes</taxon>
        <taxon>Hypocreomycetidae</taxon>
        <taxon>Hypocreales</taxon>
        <taxon>Nectriaceae</taxon>
        <taxon>Fusarium</taxon>
        <taxon>Fusarium solani species complex</taxon>
    </lineage>
</organism>
<protein>
    <submittedName>
        <fullName evidence="1">Uncharacterized protein</fullName>
    </submittedName>
</protein>
<evidence type="ECO:0000313" key="1">
    <source>
        <dbReference type="EMBL" id="UPK91242.1"/>
    </source>
</evidence>
<dbReference type="Proteomes" id="UP000830768">
    <property type="component" value="Chromosome 2"/>
</dbReference>
<reference evidence="1" key="1">
    <citation type="submission" date="2021-11" db="EMBL/GenBank/DDBJ databases">
        <title>Fusarium solani-melongenae Genome sequencing and assembly.</title>
        <authorList>
            <person name="Xie S."/>
            <person name="Huang L."/>
            <person name="Zhang X."/>
        </authorList>
    </citation>
    <scope>NUCLEOTIDE SEQUENCE</scope>
    <source>
        <strain evidence="1">CRI 24-3</strain>
    </source>
</reference>
<evidence type="ECO:0000313" key="2">
    <source>
        <dbReference type="Proteomes" id="UP000830768"/>
    </source>
</evidence>
<sequence length="495" mass="54212">MTTHNLMVVIGATGGQGGSVVDTFLSEPNWRVRGITRSSSSPKAEALKGRGVDIVQANLDDPASLVPAFEGANAIFLVSDFWAIYNELAGKPNAHPGKPLNEQAKERETQQLNNAIDVAAKLPSLARLVISSLPHAAKLTGGKYTHIYHYESKADAEVYAKEKYPGLWSKTSIFKGGFFLSNFTDHPMSRPIKTEDCSVQFVSNLNPDAKFPFIAQDEDTGPIVKALINETPGKSVMGWREWLTLREVVATFNEVTGYEAKTVQLPMGQFGFDCPPGLKPELLENWAFANEYGLEGRNDPDIIHPKDLDSPPKLGTVADWLKKQDWAKVIPKTKATREGFAQLLPDSYDFQGISVPSHVAEQPFSDQETLLGATNRARNAQKELPDADFWVGIEGGVEPRDGSIFNFAWIVVIGSDGKLGRARTAGYFLPEKTCELLRQGVELGHADDEIFGQTNSKNKKGSVGILTDGVVDRADFYTQAVILALIPFKNASLTF</sequence>
<name>A0ACD3YQJ6_FUSSC</name>
<keyword evidence="2" id="KW-1185">Reference proteome</keyword>